<protein>
    <recommendedName>
        <fullName evidence="5">DUF4878 domain-containing protein</fullName>
    </recommendedName>
</protein>
<reference evidence="2 4" key="3">
    <citation type="submission" date="2020-11" db="EMBL/GenBank/DDBJ databases">
        <title>Closed and high quality bacterial genomes of the OMM12 community.</title>
        <authorList>
            <person name="Marbouty M."/>
            <person name="Lamy-Besnier Q."/>
            <person name="Debarbieux L."/>
            <person name="Koszul R."/>
        </authorList>
    </citation>
    <scope>NUCLEOTIDE SEQUENCE [LARGE SCALE GENOMIC DNA]</scope>
    <source>
        <strain evidence="2 4">KB18</strain>
    </source>
</reference>
<dbReference type="KEGG" id="amur:ADH66_12830"/>
<reference evidence="3" key="2">
    <citation type="submission" date="2017-05" db="EMBL/GenBank/DDBJ databases">
        <title>Improved OligoMM genomes.</title>
        <authorList>
            <person name="Garzetti D."/>
        </authorList>
    </citation>
    <scope>NUCLEOTIDE SEQUENCE [LARGE SCALE GENOMIC DNA]</scope>
    <source>
        <strain evidence="3">KB18</strain>
    </source>
</reference>
<dbReference type="AlphaFoldDB" id="A0A1Z2XSL9"/>
<evidence type="ECO:0000313" key="3">
    <source>
        <dbReference type="Proteomes" id="UP000196710"/>
    </source>
</evidence>
<dbReference type="Proteomes" id="UP000596035">
    <property type="component" value="Chromosome"/>
</dbReference>
<keyword evidence="3" id="KW-1185">Reference proteome</keyword>
<accession>A0A1Z2XSL9</accession>
<proteinExistence type="predicted"/>
<dbReference type="RefSeq" id="WP_066539999.1">
    <property type="nucleotide sequence ID" value="NZ_CP021422.1"/>
</dbReference>
<dbReference type="EMBL" id="CP021422">
    <property type="protein sequence ID" value="ASB41456.1"/>
    <property type="molecule type" value="Genomic_DNA"/>
</dbReference>
<name>A0A1Z2XSL9_9FIRM</name>
<dbReference type="EMBL" id="CP065321">
    <property type="protein sequence ID" value="QQR30714.1"/>
    <property type="molecule type" value="Genomic_DNA"/>
</dbReference>
<evidence type="ECO:0000313" key="1">
    <source>
        <dbReference type="EMBL" id="ASB41456.1"/>
    </source>
</evidence>
<evidence type="ECO:0000313" key="4">
    <source>
        <dbReference type="Proteomes" id="UP000596035"/>
    </source>
</evidence>
<evidence type="ECO:0008006" key="5">
    <source>
        <dbReference type="Google" id="ProtNLM"/>
    </source>
</evidence>
<reference evidence="1" key="1">
    <citation type="journal article" date="2017" name="Genome Announc.">
        <title>High-Quality Whole-Genome Sequences of the Oligo-Mouse-Microbiota Bacterial Community.</title>
        <authorList>
            <person name="Garzetti D."/>
            <person name="Brugiroux S."/>
            <person name="Bunk B."/>
            <person name="Pukall R."/>
            <person name="McCoy K.D."/>
            <person name="Macpherson A.J."/>
            <person name="Stecher B."/>
        </authorList>
    </citation>
    <scope>NUCLEOTIDE SEQUENCE</scope>
    <source>
        <strain evidence="1">KB18</strain>
    </source>
</reference>
<gene>
    <name evidence="1" type="ORF">ADH66_12830</name>
    <name evidence="2" type="ORF">I5Q82_03150</name>
</gene>
<dbReference type="Proteomes" id="UP000196710">
    <property type="component" value="Chromosome"/>
</dbReference>
<organism evidence="2 4">
    <name type="scientific">Acutalibacter muris</name>
    <dbReference type="NCBI Taxonomy" id="1796620"/>
    <lineage>
        <taxon>Bacteria</taxon>
        <taxon>Bacillati</taxon>
        <taxon>Bacillota</taxon>
        <taxon>Clostridia</taxon>
        <taxon>Eubacteriales</taxon>
        <taxon>Acutalibacteraceae</taxon>
        <taxon>Acutalibacter</taxon>
    </lineage>
</organism>
<evidence type="ECO:0000313" key="2">
    <source>
        <dbReference type="EMBL" id="QQR30714.1"/>
    </source>
</evidence>
<sequence>MKKRVLIVLVIAILAIGVIFAVYKSVSDSPKYALLQTVSDIKEKGVEGLPPHLTKSARAKIEPLLELANNKAVGTIASFFAAYNQNVQLIIEHIKEINWDIGKSSISGTNAVAIVTFAYGDNFSGSIEVKMKREESQWKIDDLSITEVTLSKS</sequence>